<gene>
    <name evidence="4" type="ORF">GCM10009663_75640</name>
</gene>
<reference evidence="4 5" key="1">
    <citation type="journal article" date="2019" name="Int. J. Syst. Evol. Microbiol.">
        <title>The Global Catalogue of Microorganisms (GCM) 10K type strain sequencing project: providing services to taxonomists for standard genome sequencing and annotation.</title>
        <authorList>
            <consortium name="The Broad Institute Genomics Platform"/>
            <consortium name="The Broad Institute Genome Sequencing Center for Infectious Disease"/>
            <person name="Wu L."/>
            <person name="Ma J."/>
        </authorList>
    </citation>
    <scope>NUCLEOTIDE SEQUENCE [LARGE SCALE GENOMIC DNA]</scope>
    <source>
        <strain evidence="4 5">JCM 13002</strain>
    </source>
</reference>
<dbReference type="InterPro" id="IPR004370">
    <property type="entry name" value="4-OT-like_dom"/>
</dbReference>
<dbReference type="EMBL" id="BAAALD010000158">
    <property type="protein sequence ID" value="GAA1126037.1"/>
    <property type="molecule type" value="Genomic_DNA"/>
</dbReference>
<keyword evidence="2" id="KW-0413">Isomerase</keyword>
<sequence length="69" mass="7385">MPLITVKQLAGRTEEQRAEIARELTAAYARATGMDPEKVWVVVEEIPAENWAAGGETFAAKQARAASAG</sequence>
<evidence type="ECO:0000256" key="2">
    <source>
        <dbReference type="ARBA" id="ARBA00023235"/>
    </source>
</evidence>
<proteinExistence type="inferred from homology"/>
<comment type="similarity">
    <text evidence="1">Belongs to the 4-oxalocrotonate tautomerase family.</text>
</comment>
<evidence type="ECO:0000313" key="4">
    <source>
        <dbReference type="EMBL" id="GAA1126037.1"/>
    </source>
</evidence>
<dbReference type="InterPro" id="IPR014347">
    <property type="entry name" value="Tautomerase/MIF_sf"/>
</dbReference>
<feature type="domain" description="4-oxalocrotonate tautomerase-like" evidence="3">
    <location>
        <begin position="2"/>
        <end position="60"/>
    </location>
</feature>
<dbReference type="SUPFAM" id="SSF55331">
    <property type="entry name" value="Tautomerase/MIF"/>
    <property type="match status" value="1"/>
</dbReference>
<comment type="caution">
    <text evidence="4">The sequence shown here is derived from an EMBL/GenBank/DDBJ whole genome shotgun (WGS) entry which is preliminary data.</text>
</comment>
<dbReference type="PANTHER" id="PTHR35530">
    <property type="entry name" value="TAUTOMERASE-RELATED"/>
    <property type="match status" value="1"/>
</dbReference>
<accession>A0ABN1U7H9</accession>
<evidence type="ECO:0000259" key="3">
    <source>
        <dbReference type="Pfam" id="PF01361"/>
    </source>
</evidence>
<name>A0ABN1U7H9_9ACTN</name>
<protein>
    <submittedName>
        <fullName evidence="4">4-oxalocrotonate tautomerase</fullName>
    </submittedName>
</protein>
<dbReference type="RefSeq" id="WP_344628302.1">
    <property type="nucleotide sequence ID" value="NZ_BAAALD010000158.1"/>
</dbReference>
<dbReference type="Pfam" id="PF01361">
    <property type="entry name" value="Tautomerase"/>
    <property type="match status" value="1"/>
</dbReference>
<evidence type="ECO:0000313" key="5">
    <source>
        <dbReference type="Proteomes" id="UP001499987"/>
    </source>
</evidence>
<organism evidence="4 5">
    <name type="scientific">Kitasatospora arboriphila</name>
    <dbReference type="NCBI Taxonomy" id="258052"/>
    <lineage>
        <taxon>Bacteria</taxon>
        <taxon>Bacillati</taxon>
        <taxon>Actinomycetota</taxon>
        <taxon>Actinomycetes</taxon>
        <taxon>Kitasatosporales</taxon>
        <taxon>Streptomycetaceae</taxon>
        <taxon>Kitasatospora</taxon>
    </lineage>
</organism>
<keyword evidence="5" id="KW-1185">Reference proteome</keyword>
<dbReference type="Proteomes" id="UP001499987">
    <property type="component" value="Unassembled WGS sequence"/>
</dbReference>
<evidence type="ECO:0000256" key="1">
    <source>
        <dbReference type="ARBA" id="ARBA00006723"/>
    </source>
</evidence>
<dbReference type="Gene3D" id="3.30.429.10">
    <property type="entry name" value="Macrophage Migration Inhibitory Factor"/>
    <property type="match status" value="1"/>
</dbReference>
<dbReference type="PANTHER" id="PTHR35530:SF1">
    <property type="entry name" value="2-HYDROXYMUCONATE TAUTOMERASE"/>
    <property type="match status" value="1"/>
</dbReference>